<keyword evidence="2" id="KW-0472">Membrane</keyword>
<feature type="compositionally biased region" description="Low complexity" evidence="1">
    <location>
        <begin position="372"/>
        <end position="387"/>
    </location>
</feature>
<feature type="compositionally biased region" description="Low complexity" evidence="1">
    <location>
        <begin position="336"/>
        <end position="347"/>
    </location>
</feature>
<keyword evidence="4" id="KW-1185">Reference proteome</keyword>
<reference evidence="4" key="1">
    <citation type="journal article" date="2019" name="Int. J. Syst. Evol. Microbiol.">
        <title>The Global Catalogue of Microorganisms (GCM) 10K type strain sequencing project: providing services to taxonomists for standard genome sequencing and annotation.</title>
        <authorList>
            <consortium name="The Broad Institute Genomics Platform"/>
            <consortium name="The Broad Institute Genome Sequencing Center for Infectious Disease"/>
            <person name="Wu L."/>
            <person name="Ma J."/>
        </authorList>
    </citation>
    <scope>NUCLEOTIDE SEQUENCE [LARGE SCALE GENOMIC DNA]</scope>
    <source>
        <strain evidence="4">KLKA75</strain>
    </source>
</reference>
<feature type="transmembrane region" description="Helical" evidence="2">
    <location>
        <begin position="179"/>
        <end position="202"/>
    </location>
</feature>
<sequence>MMLLAPAPLVPPCSTVLDPQCAQTGDHHGAGGHAFGVPLPDLAAEAGGNALDGLAKAVTAAVKWFISQTSAWWVQTPSPNLETEPAIARMHQLMQPLTIAVAVGALLVVAAKLALLRRATPLIDAGTGLAVLAVVSVLGVLLPNRLLQWSDQWVSWVLDASASGGFANRMTNLMIAGQGIPAVLAVILGIVALFIGIVQALLLLLRGAAIVLLAGLLPLAAAGMMTGATKSWFKKVAGWMLALIFYKAAAAAVYATAFTFVGNGRNLHTLLAGFAMMLLSLIAFPVLLRFFTWTTDNVSSGTGGGVMNSVMGGLTAIGALRGYGWAPGMAGGGSSGSSASEHASLLSQQLGDQHTSGQGAPAGQHNAGLSNTPGSAAPEGSASSTGSHGPASSTSSPAGRPDLAETATPTGSTTQGADTASGAASPSGEPIGPASVRMADRERQRGPEMIRWLGNPTGSDGGASGAPYGAADAGGVGGGAGGA</sequence>
<keyword evidence="2" id="KW-1133">Transmembrane helix</keyword>
<feature type="compositionally biased region" description="Polar residues" evidence="1">
    <location>
        <begin position="348"/>
        <end position="358"/>
    </location>
</feature>
<protein>
    <recommendedName>
        <fullName evidence="5">TrbL/VirB6 plasmid conjugal transfer protein</fullName>
    </recommendedName>
</protein>
<name>A0ABV9TS54_9ACTN</name>
<feature type="transmembrane region" description="Helical" evidence="2">
    <location>
        <begin position="97"/>
        <end position="116"/>
    </location>
</feature>
<feature type="compositionally biased region" description="Basic and acidic residues" evidence="1">
    <location>
        <begin position="438"/>
        <end position="448"/>
    </location>
</feature>
<comment type="caution">
    <text evidence="3">The sequence shown here is derived from an EMBL/GenBank/DDBJ whole genome shotgun (WGS) entry which is preliminary data.</text>
</comment>
<organism evidence="3 4">
    <name type="scientific">Actinomadura gamaensis</name>
    <dbReference type="NCBI Taxonomy" id="1763541"/>
    <lineage>
        <taxon>Bacteria</taxon>
        <taxon>Bacillati</taxon>
        <taxon>Actinomycetota</taxon>
        <taxon>Actinomycetes</taxon>
        <taxon>Streptosporangiales</taxon>
        <taxon>Thermomonosporaceae</taxon>
        <taxon>Actinomadura</taxon>
    </lineage>
</organism>
<feature type="region of interest" description="Disordered" evidence="1">
    <location>
        <begin position="331"/>
        <end position="483"/>
    </location>
</feature>
<evidence type="ECO:0008006" key="5">
    <source>
        <dbReference type="Google" id="ProtNLM"/>
    </source>
</evidence>
<dbReference type="EMBL" id="JBHSIT010000002">
    <property type="protein sequence ID" value="MFC4906946.1"/>
    <property type="molecule type" value="Genomic_DNA"/>
</dbReference>
<feature type="transmembrane region" description="Helical" evidence="2">
    <location>
        <begin position="239"/>
        <end position="261"/>
    </location>
</feature>
<evidence type="ECO:0000256" key="1">
    <source>
        <dbReference type="SAM" id="MobiDB-lite"/>
    </source>
</evidence>
<feature type="transmembrane region" description="Helical" evidence="2">
    <location>
        <begin position="267"/>
        <end position="288"/>
    </location>
</feature>
<proteinExistence type="predicted"/>
<evidence type="ECO:0000256" key="2">
    <source>
        <dbReference type="SAM" id="Phobius"/>
    </source>
</evidence>
<evidence type="ECO:0000313" key="3">
    <source>
        <dbReference type="EMBL" id="MFC4906946.1"/>
    </source>
</evidence>
<accession>A0ABV9TS54</accession>
<feature type="transmembrane region" description="Helical" evidence="2">
    <location>
        <begin position="122"/>
        <end position="142"/>
    </location>
</feature>
<feature type="transmembrane region" description="Helical" evidence="2">
    <location>
        <begin position="208"/>
        <end position="227"/>
    </location>
</feature>
<keyword evidence="2" id="KW-0812">Transmembrane</keyword>
<dbReference type="Proteomes" id="UP001595872">
    <property type="component" value="Unassembled WGS sequence"/>
</dbReference>
<feature type="compositionally biased region" description="Polar residues" evidence="1">
    <location>
        <begin position="407"/>
        <end position="424"/>
    </location>
</feature>
<evidence type="ECO:0000313" key="4">
    <source>
        <dbReference type="Proteomes" id="UP001595872"/>
    </source>
</evidence>
<feature type="compositionally biased region" description="Gly residues" evidence="1">
    <location>
        <begin position="472"/>
        <end position="483"/>
    </location>
</feature>
<dbReference type="RefSeq" id="WP_378252687.1">
    <property type="nucleotide sequence ID" value="NZ_JBHSIT010000002.1"/>
</dbReference>
<gene>
    <name evidence="3" type="ORF">ACFPCY_06430</name>
</gene>